<dbReference type="Gene3D" id="3.30.1440.10">
    <property type="match status" value="1"/>
</dbReference>
<keyword evidence="3" id="KW-1185">Reference proteome</keyword>
<dbReference type="RefSeq" id="WP_015299696.1">
    <property type="nucleotide sequence ID" value="NC_019964.1"/>
</dbReference>
<accession>L0IAM2</accession>
<protein>
    <recommendedName>
        <fullName evidence="1">UPF0201 protein Halru_0358</fullName>
    </recommendedName>
</protein>
<dbReference type="EMBL" id="CP003050">
    <property type="protein sequence ID" value="AGB15002.1"/>
    <property type="molecule type" value="Genomic_DNA"/>
</dbReference>
<gene>
    <name evidence="2" type="ordered locus">Halru_0358</name>
</gene>
<sequence>MSEDTSEPGEAIYRVDVEITAPVFDTEVTDRVRDAVANIVPEADLEERHGEIYGRAHSLEHLSELLHRHEILDTARSEFFTNRDGNSFTFALKKQPALEERATFAVGEPDELGEIDIRVTVDEPSLEDYVDHVAPPTEDGKPVES</sequence>
<comment type="similarity">
    <text evidence="1">Belongs to the UPF0201 family.</text>
</comment>
<dbReference type="GeneID" id="14375666"/>
<dbReference type="AlphaFoldDB" id="L0IAM2"/>
<evidence type="ECO:0000313" key="2">
    <source>
        <dbReference type="EMBL" id="AGB15002.1"/>
    </source>
</evidence>
<organism evidence="2 3">
    <name type="scientific">Halovivax ruber (strain DSM 18193 / JCM 13892 / XH-70)</name>
    <dbReference type="NCBI Taxonomy" id="797302"/>
    <lineage>
        <taxon>Archaea</taxon>
        <taxon>Methanobacteriati</taxon>
        <taxon>Methanobacteriota</taxon>
        <taxon>Stenosarchaea group</taxon>
        <taxon>Halobacteria</taxon>
        <taxon>Halobacteriales</taxon>
        <taxon>Natrialbaceae</taxon>
        <taxon>Halovivax</taxon>
    </lineage>
</organism>
<dbReference type="SUPFAM" id="SSF55282">
    <property type="entry name" value="RL5-like"/>
    <property type="match status" value="1"/>
</dbReference>
<evidence type="ECO:0000313" key="3">
    <source>
        <dbReference type="Proteomes" id="UP000010846"/>
    </source>
</evidence>
<dbReference type="HAMAP" id="MF_01112">
    <property type="entry name" value="UPF0201"/>
    <property type="match status" value="1"/>
</dbReference>
<evidence type="ECO:0000256" key="1">
    <source>
        <dbReference type="HAMAP-Rule" id="MF_01112"/>
    </source>
</evidence>
<dbReference type="InterPro" id="IPR022803">
    <property type="entry name" value="Ribosomal_uL5_dom_sf"/>
</dbReference>
<dbReference type="InterPro" id="IPR002739">
    <property type="entry name" value="PAB1135-like"/>
</dbReference>
<dbReference type="HOGENOM" id="CLU_134829_0_0_2"/>
<dbReference type="eggNOG" id="arCOG01043">
    <property type="taxonomic scope" value="Archaea"/>
</dbReference>
<proteinExistence type="inferred from homology"/>
<dbReference type="KEGG" id="hru:Halru_0358"/>
<dbReference type="STRING" id="797302.Halru_0358"/>
<dbReference type="Proteomes" id="UP000010846">
    <property type="component" value="Chromosome"/>
</dbReference>
<reference evidence="2" key="1">
    <citation type="submission" date="2011-09" db="EMBL/GenBank/DDBJ databases">
        <title>Complete sequence of Halovivax ruber XH-70.</title>
        <authorList>
            <consortium name="US DOE Joint Genome Institute"/>
            <person name="Lucas S."/>
            <person name="Han J."/>
            <person name="Lapidus A."/>
            <person name="Cheng J.-F."/>
            <person name="Goodwin L."/>
            <person name="Pitluck S."/>
            <person name="Peters L."/>
            <person name="Mikhailova N."/>
            <person name="Davenport K."/>
            <person name="Detter J.C."/>
            <person name="Han C."/>
            <person name="Tapia R."/>
            <person name="Land M."/>
            <person name="Hauser L."/>
            <person name="Kyrpides N."/>
            <person name="Ivanova N."/>
            <person name="Pagani I."/>
            <person name="Sproer C."/>
            <person name="Anderson I."/>
            <person name="Woyke T."/>
        </authorList>
    </citation>
    <scope>NUCLEOTIDE SEQUENCE</scope>
    <source>
        <strain evidence="2">XH-70</strain>
    </source>
</reference>
<name>L0IAM2_HALRX</name>
<dbReference type="PANTHER" id="PTHR39652:SF1">
    <property type="entry name" value="UPF0201 PROTEIN TK1335"/>
    <property type="match status" value="1"/>
</dbReference>
<dbReference type="Pfam" id="PF01877">
    <property type="entry name" value="RNA_binding"/>
    <property type="match status" value="1"/>
</dbReference>
<dbReference type="PANTHER" id="PTHR39652">
    <property type="entry name" value="UPF0201 PROTEIN TK1335"/>
    <property type="match status" value="1"/>
</dbReference>
<dbReference type="OrthoDB" id="7819at2157"/>